<comment type="caution">
    <text evidence="2">The sequence shown here is derived from an EMBL/GenBank/DDBJ whole genome shotgun (WGS) entry which is preliminary data.</text>
</comment>
<dbReference type="Proteomes" id="UP001365542">
    <property type="component" value="Unassembled WGS sequence"/>
</dbReference>
<keyword evidence="1" id="KW-0472">Membrane</keyword>
<organism evidence="2 3">
    <name type="scientific">Orbilia ellipsospora</name>
    <dbReference type="NCBI Taxonomy" id="2528407"/>
    <lineage>
        <taxon>Eukaryota</taxon>
        <taxon>Fungi</taxon>
        <taxon>Dikarya</taxon>
        <taxon>Ascomycota</taxon>
        <taxon>Pezizomycotina</taxon>
        <taxon>Orbiliomycetes</taxon>
        <taxon>Orbiliales</taxon>
        <taxon>Orbiliaceae</taxon>
        <taxon>Orbilia</taxon>
    </lineage>
</organism>
<accession>A0AAV9X5G2</accession>
<evidence type="ECO:0000313" key="3">
    <source>
        <dbReference type="Proteomes" id="UP001365542"/>
    </source>
</evidence>
<feature type="transmembrane region" description="Helical" evidence="1">
    <location>
        <begin position="367"/>
        <end position="389"/>
    </location>
</feature>
<name>A0AAV9X5G2_9PEZI</name>
<proteinExistence type="predicted"/>
<reference evidence="2 3" key="1">
    <citation type="submission" date="2019-10" db="EMBL/GenBank/DDBJ databases">
        <authorList>
            <person name="Palmer J.M."/>
        </authorList>
    </citation>
    <scope>NUCLEOTIDE SEQUENCE [LARGE SCALE GENOMIC DNA]</scope>
    <source>
        <strain evidence="2 3">TWF694</strain>
    </source>
</reference>
<dbReference type="EMBL" id="JAVHJO010000010">
    <property type="protein sequence ID" value="KAK6535556.1"/>
    <property type="molecule type" value="Genomic_DNA"/>
</dbReference>
<keyword evidence="3" id="KW-1185">Reference proteome</keyword>
<keyword evidence="1" id="KW-1133">Transmembrane helix</keyword>
<keyword evidence="1" id="KW-0812">Transmembrane</keyword>
<evidence type="ECO:0000256" key="1">
    <source>
        <dbReference type="SAM" id="Phobius"/>
    </source>
</evidence>
<evidence type="ECO:0000313" key="2">
    <source>
        <dbReference type="EMBL" id="KAK6535556.1"/>
    </source>
</evidence>
<dbReference type="AlphaFoldDB" id="A0AAV9X5G2"/>
<sequence length="404" mass="45464">MAATYNLKLQILSTPSRSSLAIAKKENQQNLCRALWDWDCCHSCLNNTDSCVGLICPGGRIRGLHRYFEHYQELVSSYSHDLEYRRDAAIRSHEDIFRIIQLLRKQPNISRRRLAEEVFGHGQASTEENADREHAIGLAVKLLTMVYSTHWLKQNAEHDNGDLESATWLDDIAFDAFVESRFPTTDHPGFGEDSSSSFWEFKSKITGTKLVKRGGLIFEPTEDLSNHLKLNRATGVVEMFHHTAFLKESLRITKGSGGPMSIKESLGLGAIPRQLALEVLDSMQKIIFPLSDPSAVALLQNLVSNKGFDRDCLRFESSVIREPHETNTQYIYFGARLADICDELENPTPRGFISRWAKREGAGHANIAAIVAVVLALLFGLITLGLGGFQAWVSWQQWKHPINN</sequence>
<protein>
    <submittedName>
        <fullName evidence="2">Uncharacterized protein</fullName>
    </submittedName>
</protein>
<gene>
    <name evidence="2" type="ORF">TWF694_002010</name>
</gene>